<dbReference type="AlphaFoldDB" id="A0AAD4A0F1"/>
<comment type="caution">
    <text evidence="1">The sequence shown here is derived from an EMBL/GenBank/DDBJ whole genome shotgun (WGS) entry which is preliminary data.</text>
</comment>
<proteinExistence type="predicted"/>
<dbReference type="EMBL" id="WAAQ01000001">
    <property type="protein sequence ID" value="KAB1887528.1"/>
    <property type="molecule type" value="Genomic_DNA"/>
</dbReference>
<reference evidence="1 2" key="1">
    <citation type="submission" date="2019-09" db="EMBL/GenBank/DDBJ databases">
        <title>Whole genome sequencing of Microbacterium maritypicum.</title>
        <authorList>
            <person name="Lenchi N."/>
        </authorList>
    </citation>
    <scope>NUCLEOTIDE SEQUENCE [LARGE SCALE GENOMIC DNA]</scope>
    <source>
        <strain evidence="1 2">DSM 12512</strain>
    </source>
</reference>
<protein>
    <submittedName>
        <fullName evidence="1">Uncharacterized protein</fullName>
    </submittedName>
</protein>
<organism evidence="1 2">
    <name type="scientific">Microbacterium maritypicum</name>
    <name type="common">Microbacterium liquefaciens</name>
    <dbReference type="NCBI Taxonomy" id="33918"/>
    <lineage>
        <taxon>Bacteria</taxon>
        <taxon>Bacillati</taxon>
        <taxon>Actinomycetota</taxon>
        <taxon>Actinomycetes</taxon>
        <taxon>Micrococcales</taxon>
        <taxon>Microbacteriaceae</taxon>
        <taxon>Microbacterium</taxon>
    </lineage>
</organism>
<accession>A0AAD4A0F1</accession>
<name>A0AAD4A0F1_MICMQ</name>
<evidence type="ECO:0000313" key="2">
    <source>
        <dbReference type="Proteomes" id="UP000436027"/>
    </source>
</evidence>
<evidence type="ECO:0000313" key="1">
    <source>
        <dbReference type="EMBL" id="KAB1887528.1"/>
    </source>
</evidence>
<dbReference type="Proteomes" id="UP000436027">
    <property type="component" value="Unassembled WGS sequence"/>
</dbReference>
<sequence>MTRDVEASFEKIKQLRPSHRTLSMWSDMRQCLENIRMVEFHLGLLPEKPAGAIDFGAIEVQLTDARMAIGMLALALAEGADS</sequence>
<gene>
    <name evidence="1" type="ORF">F6W70_09150</name>
</gene>